<dbReference type="RefSeq" id="WP_224033575.1">
    <property type="nucleotide sequence ID" value="NZ_AP024849.1"/>
</dbReference>
<gene>
    <name evidence="1" type="ORF">psyc5s11_32690</name>
</gene>
<organism evidence="1 2">
    <name type="scientific">Clostridium gelidum</name>
    <dbReference type="NCBI Taxonomy" id="704125"/>
    <lineage>
        <taxon>Bacteria</taxon>
        <taxon>Bacillati</taxon>
        <taxon>Bacillota</taxon>
        <taxon>Clostridia</taxon>
        <taxon>Eubacteriales</taxon>
        <taxon>Clostridiaceae</taxon>
        <taxon>Clostridium</taxon>
    </lineage>
</organism>
<evidence type="ECO:0000313" key="2">
    <source>
        <dbReference type="Proteomes" id="UP000824633"/>
    </source>
</evidence>
<dbReference type="EMBL" id="AP024849">
    <property type="protein sequence ID" value="BCZ47202.1"/>
    <property type="molecule type" value="Genomic_DNA"/>
</dbReference>
<reference evidence="2" key="1">
    <citation type="submission" date="2021-07" db="EMBL/GenBank/DDBJ databases">
        <title>Complete genome sequencing of a Clostridium isolate.</title>
        <authorList>
            <person name="Ueki A."/>
            <person name="Tonouchi A."/>
        </authorList>
    </citation>
    <scope>NUCLEOTIDE SEQUENCE [LARGE SCALE GENOMIC DNA]</scope>
    <source>
        <strain evidence="2">C5S11</strain>
    </source>
</reference>
<keyword evidence="2" id="KW-1185">Reference proteome</keyword>
<proteinExistence type="predicted"/>
<protein>
    <submittedName>
        <fullName evidence="1">Uncharacterized protein</fullName>
    </submittedName>
</protein>
<accession>A0ABM7T889</accession>
<name>A0ABM7T889_9CLOT</name>
<sequence length="56" mass="6448">MSCIITYKDKDNECSCNKLKECSKCNNKDNRKTEKECKVSPNEYCTCRTCDKASRG</sequence>
<dbReference type="Proteomes" id="UP000824633">
    <property type="component" value="Chromosome"/>
</dbReference>
<evidence type="ECO:0000313" key="1">
    <source>
        <dbReference type="EMBL" id="BCZ47202.1"/>
    </source>
</evidence>